<evidence type="ECO:0000313" key="1">
    <source>
        <dbReference type="EMBL" id="VAW49911.1"/>
    </source>
</evidence>
<evidence type="ECO:0008006" key="2">
    <source>
        <dbReference type="Google" id="ProtNLM"/>
    </source>
</evidence>
<accession>A0A3B0W3R9</accession>
<gene>
    <name evidence="1" type="ORF">MNBD_GAMMA04-25</name>
</gene>
<name>A0A3B0W3R9_9ZZZZ</name>
<dbReference type="Pfam" id="PF08889">
    <property type="entry name" value="WbqC"/>
    <property type="match status" value="1"/>
</dbReference>
<sequence length="243" mass="27922">MKCAIMQPTYLPWSGYFNLIQSVDKFVFLDDVQFEKQSWQSRNRLAQNAQEMLLSIPIKKHSLSSKINQITVNQQQSWQKKHVKSLRQAYAKSPYIEDVLSALESIIIGLKDEEPKDRLIDYTIPIIKTLASLLGIKVEWYYSSDIFTKGKRSDKLIEICQFLNCNQYCSPIGSRGYIEEDGAFNSAGIDLVYQCFQPAPYVQATNTVFIPHLSVIDVIANVGLDEARDYIQKGTFERFLKSR</sequence>
<organism evidence="1">
    <name type="scientific">hydrothermal vent metagenome</name>
    <dbReference type="NCBI Taxonomy" id="652676"/>
    <lineage>
        <taxon>unclassified sequences</taxon>
        <taxon>metagenomes</taxon>
        <taxon>ecological metagenomes</taxon>
    </lineage>
</organism>
<reference evidence="1" key="1">
    <citation type="submission" date="2018-06" db="EMBL/GenBank/DDBJ databases">
        <authorList>
            <person name="Zhirakovskaya E."/>
        </authorList>
    </citation>
    <scope>NUCLEOTIDE SEQUENCE</scope>
</reference>
<dbReference type="InterPro" id="IPR014985">
    <property type="entry name" value="WbqC"/>
</dbReference>
<proteinExistence type="predicted"/>
<dbReference type="EMBL" id="UOFB01000412">
    <property type="protein sequence ID" value="VAW49911.1"/>
    <property type="molecule type" value="Genomic_DNA"/>
</dbReference>
<protein>
    <recommendedName>
        <fullName evidence="2">WbqC-like protein family protein</fullName>
    </recommendedName>
</protein>
<dbReference type="AlphaFoldDB" id="A0A3B0W3R9"/>